<dbReference type="PANTHER" id="PTHR18763:SF0">
    <property type="entry name" value="WD REPEAT-CONTAINING PROTEIN 18"/>
    <property type="match status" value="1"/>
</dbReference>
<dbReference type="PROSITE" id="PS50082">
    <property type="entry name" value="WD_REPEATS_2"/>
    <property type="match status" value="1"/>
</dbReference>
<dbReference type="InterPro" id="IPR019775">
    <property type="entry name" value="WD40_repeat_CS"/>
</dbReference>
<proteinExistence type="predicted"/>
<dbReference type="PROSITE" id="PS50294">
    <property type="entry name" value="WD_REPEATS_REGION"/>
    <property type="match status" value="1"/>
</dbReference>
<dbReference type="GO" id="GO:0120330">
    <property type="term" value="C:rixosome complex"/>
    <property type="evidence" value="ECO:0007669"/>
    <property type="project" value="TreeGrafter"/>
</dbReference>
<dbReference type="PROSITE" id="PS00678">
    <property type="entry name" value="WD_REPEATS_1"/>
    <property type="match status" value="1"/>
</dbReference>
<evidence type="ECO:0000256" key="2">
    <source>
        <dbReference type="ARBA" id="ARBA00022737"/>
    </source>
</evidence>
<dbReference type="InterPro" id="IPR045227">
    <property type="entry name" value="WDR18/Ipi3/RID3"/>
</dbReference>
<dbReference type="OrthoDB" id="756370at2759"/>
<protein>
    <submittedName>
        <fullName evidence="5">WD repeat-containing protein 18</fullName>
    </submittedName>
</protein>
<evidence type="ECO:0000256" key="3">
    <source>
        <dbReference type="PROSITE-ProRule" id="PRU00221"/>
    </source>
</evidence>
<sequence length="419" mass="46617">MTLQPDLLLTSCQVSQQWTACFWDYTSGNSIQAYKGGGVAAPNTANLIGNDFIITGESTKPLLHIWPVNSQEQLKNQKLILPERASAVSVCPYNTFLSAGIGSKLYIWQISSGKLLCVQQKHLQPITCIRFVDNDFLITGGQDGMLIVYNLGSLVSLQSNILPQSEVGQTEPLYSKLDHSLPITDIHVGNFGVKSRIVSVSIDQTCKIYNLVDGGLLLTIVFDNPLTAVVVDIAFWNIYVGSNFGDLIHFDLRNPPRTAQFHISKSDKNLSSFVGHTKKINCLSLNLNGEVLASGSEDCQVLIWEVKSRQIIRKLEHKGSITNISFVMKHQNIFSQNFKPLFIVKALERSLDFASEKLIVPVIQNEKIEFNDEENDSNKQSGVNQTIAELEAELSKANVVNKQLYDGMIKLIKKYNNVN</sequence>
<dbReference type="Proteomes" id="UP000192223">
    <property type="component" value="Unplaced"/>
</dbReference>
<dbReference type="Gene3D" id="2.130.10.10">
    <property type="entry name" value="YVTN repeat-like/Quinoprotein amine dehydrogenase"/>
    <property type="match status" value="2"/>
</dbReference>
<evidence type="ECO:0000313" key="4">
    <source>
        <dbReference type="Proteomes" id="UP000192223"/>
    </source>
</evidence>
<dbReference type="SUPFAM" id="SSF50978">
    <property type="entry name" value="WD40 repeat-like"/>
    <property type="match status" value="1"/>
</dbReference>
<dbReference type="RefSeq" id="XP_025834279.1">
    <property type="nucleotide sequence ID" value="XM_025978494.1"/>
</dbReference>
<dbReference type="InParanoid" id="A0A7F5RE69"/>
<dbReference type="InterPro" id="IPR001680">
    <property type="entry name" value="WD40_rpt"/>
</dbReference>
<dbReference type="GO" id="GO:0005656">
    <property type="term" value="C:nuclear pre-replicative complex"/>
    <property type="evidence" value="ECO:0007669"/>
    <property type="project" value="TreeGrafter"/>
</dbReference>
<gene>
    <name evidence="5" type="primary">LOC108744195</name>
</gene>
<dbReference type="KEGG" id="apln:108744195"/>
<dbReference type="InterPro" id="IPR015943">
    <property type="entry name" value="WD40/YVTN_repeat-like_dom_sf"/>
</dbReference>
<dbReference type="PANTHER" id="PTHR18763">
    <property type="entry name" value="WD-REPEAT PROTEIN 18"/>
    <property type="match status" value="1"/>
</dbReference>
<keyword evidence="2" id="KW-0677">Repeat</keyword>
<keyword evidence="1 3" id="KW-0853">WD repeat</keyword>
<dbReference type="SMART" id="SM00320">
    <property type="entry name" value="WD40"/>
    <property type="match status" value="4"/>
</dbReference>
<evidence type="ECO:0000313" key="5">
    <source>
        <dbReference type="RefSeq" id="XP_025834279.1"/>
    </source>
</evidence>
<dbReference type="Pfam" id="PF00400">
    <property type="entry name" value="WD40"/>
    <property type="match status" value="2"/>
</dbReference>
<reference evidence="5" key="1">
    <citation type="submission" date="2025-08" db="UniProtKB">
        <authorList>
            <consortium name="RefSeq"/>
        </authorList>
    </citation>
    <scope>IDENTIFICATION</scope>
    <source>
        <tissue evidence="5">Entire body</tissue>
    </source>
</reference>
<dbReference type="FunCoup" id="A0A7F5RE69">
    <property type="interactions" value="1286"/>
</dbReference>
<accession>A0A7F5RE69</accession>
<name>A0A7F5RE69_AGRPL</name>
<dbReference type="AlphaFoldDB" id="A0A7F5RE69"/>
<dbReference type="GeneID" id="108744195"/>
<feature type="repeat" description="WD" evidence="3">
    <location>
        <begin position="273"/>
        <end position="314"/>
    </location>
</feature>
<organism evidence="4 5">
    <name type="scientific">Agrilus planipennis</name>
    <name type="common">Emerald ash borer</name>
    <name type="synonym">Agrilus marcopoli</name>
    <dbReference type="NCBI Taxonomy" id="224129"/>
    <lineage>
        <taxon>Eukaryota</taxon>
        <taxon>Metazoa</taxon>
        <taxon>Ecdysozoa</taxon>
        <taxon>Arthropoda</taxon>
        <taxon>Hexapoda</taxon>
        <taxon>Insecta</taxon>
        <taxon>Pterygota</taxon>
        <taxon>Neoptera</taxon>
        <taxon>Endopterygota</taxon>
        <taxon>Coleoptera</taxon>
        <taxon>Polyphaga</taxon>
        <taxon>Elateriformia</taxon>
        <taxon>Buprestoidea</taxon>
        <taxon>Buprestidae</taxon>
        <taxon>Agrilinae</taxon>
        <taxon>Agrilus</taxon>
    </lineage>
</organism>
<keyword evidence="4" id="KW-1185">Reference proteome</keyword>
<evidence type="ECO:0000256" key="1">
    <source>
        <dbReference type="ARBA" id="ARBA00022574"/>
    </source>
</evidence>
<dbReference type="InterPro" id="IPR036322">
    <property type="entry name" value="WD40_repeat_dom_sf"/>
</dbReference>
<dbReference type="GO" id="GO:0006364">
    <property type="term" value="P:rRNA processing"/>
    <property type="evidence" value="ECO:0007669"/>
    <property type="project" value="TreeGrafter"/>
</dbReference>
<dbReference type="GO" id="GO:0006261">
    <property type="term" value="P:DNA-templated DNA replication"/>
    <property type="evidence" value="ECO:0007669"/>
    <property type="project" value="TreeGrafter"/>
</dbReference>